<evidence type="ECO:0000313" key="1">
    <source>
        <dbReference type="EMBL" id="GAA0538884.1"/>
    </source>
</evidence>
<reference evidence="2" key="1">
    <citation type="journal article" date="2019" name="Int. J. Syst. Evol. Microbiol.">
        <title>The Global Catalogue of Microorganisms (GCM) 10K type strain sequencing project: providing services to taxonomists for standard genome sequencing and annotation.</title>
        <authorList>
            <consortium name="The Broad Institute Genomics Platform"/>
            <consortium name="The Broad Institute Genome Sequencing Center for Infectious Disease"/>
            <person name="Wu L."/>
            <person name="Ma J."/>
        </authorList>
    </citation>
    <scope>NUCLEOTIDE SEQUENCE [LARGE SCALE GENOMIC DNA]</scope>
    <source>
        <strain evidence="2">JCM 10664</strain>
    </source>
</reference>
<name>A0ABP3NCL7_9PSEU</name>
<sequence length="164" mass="18329">MTASKGPDSHLKNGRWEPVDVLANQRDGSDLGESLNAEGWEEFLALGDDLGPLALHSWRRSVDGRLQYLLAVSDVSSVSPYMVVDSFPELMDLFARWAPAVQAASIAEAISDLSRYGMDGDGLVERVAARAVYGSNELHDLMRADKRRDDALRWEQRRQRRQEG</sequence>
<protein>
    <submittedName>
        <fullName evidence="1">Uncharacterized protein</fullName>
    </submittedName>
</protein>
<evidence type="ECO:0000313" key="2">
    <source>
        <dbReference type="Proteomes" id="UP001500220"/>
    </source>
</evidence>
<dbReference type="EMBL" id="BAAAHC010000024">
    <property type="protein sequence ID" value="GAA0538884.1"/>
    <property type="molecule type" value="Genomic_DNA"/>
</dbReference>
<accession>A0ABP3NCL7</accession>
<dbReference type="Proteomes" id="UP001500220">
    <property type="component" value="Unassembled WGS sequence"/>
</dbReference>
<comment type="caution">
    <text evidence="1">The sequence shown here is derived from an EMBL/GenBank/DDBJ whole genome shotgun (WGS) entry which is preliminary data.</text>
</comment>
<keyword evidence="2" id="KW-1185">Reference proteome</keyword>
<proteinExistence type="predicted"/>
<gene>
    <name evidence="1" type="ORF">GCM10009545_46930</name>
</gene>
<organism evidence="1 2">
    <name type="scientific">Saccharopolyspora thermophila</name>
    <dbReference type="NCBI Taxonomy" id="89367"/>
    <lineage>
        <taxon>Bacteria</taxon>
        <taxon>Bacillati</taxon>
        <taxon>Actinomycetota</taxon>
        <taxon>Actinomycetes</taxon>
        <taxon>Pseudonocardiales</taxon>
        <taxon>Pseudonocardiaceae</taxon>
        <taxon>Saccharopolyspora</taxon>
    </lineage>
</organism>